<evidence type="ECO:0000313" key="3">
    <source>
        <dbReference type="Proteomes" id="UP001597108"/>
    </source>
</evidence>
<accession>A0ABW3ITK2</accession>
<keyword evidence="3" id="KW-1185">Reference proteome</keyword>
<comment type="caution">
    <text evidence="2">The sequence shown here is derived from an EMBL/GenBank/DDBJ whole genome shotgun (WGS) entry which is preliminary data.</text>
</comment>
<organism evidence="2 3">
    <name type="scientific">Tropicimonas aquimaris</name>
    <dbReference type="NCBI Taxonomy" id="914152"/>
    <lineage>
        <taxon>Bacteria</taxon>
        <taxon>Pseudomonadati</taxon>
        <taxon>Pseudomonadota</taxon>
        <taxon>Alphaproteobacteria</taxon>
        <taxon>Rhodobacterales</taxon>
        <taxon>Roseobacteraceae</taxon>
        <taxon>Tropicimonas</taxon>
    </lineage>
</organism>
<dbReference type="RefSeq" id="WP_386075612.1">
    <property type="nucleotide sequence ID" value="NZ_JBHTJT010000031.1"/>
</dbReference>
<feature type="signal peptide" evidence="1">
    <location>
        <begin position="1"/>
        <end position="24"/>
    </location>
</feature>
<name>A0ABW3ITK2_9RHOB</name>
<evidence type="ECO:0000256" key="1">
    <source>
        <dbReference type="SAM" id="SignalP"/>
    </source>
</evidence>
<protein>
    <submittedName>
        <fullName evidence="2">Uncharacterized protein</fullName>
    </submittedName>
</protein>
<dbReference type="EMBL" id="JBHTJT010000031">
    <property type="protein sequence ID" value="MFD0980931.1"/>
    <property type="molecule type" value="Genomic_DNA"/>
</dbReference>
<feature type="chain" id="PRO_5046636330" evidence="1">
    <location>
        <begin position="25"/>
        <end position="189"/>
    </location>
</feature>
<sequence length="189" mass="19331">MRQPLLFSVASLLLVLSLPVTARADDVLDAIDAARAAYEAGNIQDTIDELGNAQQLVATMKAAGLLGFLPEAPDGWTREVRTDMGTALSLFGGGVGAAASYARGGDTFTVTLMADNAMVEAFADLLGNLGALASGSQVALGGEAFLDQGGELTGLIDKRILVQASGAPVEVMTPLLETIDFAGIKAFGS</sequence>
<reference evidence="3" key="1">
    <citation type="journal article" date="2019" name="Int. J. Syst. Evol. Microbiol.">
        <title>The Global Catalogue of Microorganisms (GCM) 10K type strain sequencing project: providing services to taxonomists for standard genome sequencing and annotation.</title>
        <authorList>
            <consortium name="The Broad Institute Genomics Platform"/>
            <consortium name="The Broad Institute Genome Sequencing Center for Infectious Disease"/>
            <person name="Wu L."/>
            <person name="Ma J."/>
        </authorList>
    </citation>
    <scope>NUCLEOTIDE SEQUENCE [LARGE SCALE GENOMIC DNA]</scope>
    <source>
        <strain evidence="3">CCUG 60524</strain>
    </source>
</reference>
<gene>
    <name evidence="2" type="ORF">ACFQ2S_14885</name>
</gene>
<proteinExistence type="predicted"/>
<keyword evidence="1" id="KW-0732">Signal</keyword>
<evidence type="ECO:0000313" key="2">
    <source>
        <dbReference type="EMBL" id="MFD0980931.1"/>
    </source>
</evidence>
<dbReference type="Proteomes" id="UP001597108">
    <property type="component" value="Unassembled WGS sequence"/>
</dbReference>